<proteinExistence type="predicted"/>
<accession>A0A0H2W2V9</accession>
<dbReference type="PIRSF" id="PIRSF028744">
    <property type="entry name" value="Addict_mod_HI1419"/>
    <property type="match status" value="1"/>
</dbReference>
<dbReference type="HOGENOM" id="CLU_152445_1_0_6"/>
<protein>
    <recommendedName>
        <fullName evidence="3">Type II toxin-antitoxin system RelE/ParE family toxin</fullName>
    </recommendedName>
</protein>
<organism evidence="1 2">
    <name type="scientific">Yersinia pestis</name>
    <dbReference type="NCBI Taxonomy" id="632"/>
    <lineage>
        <taxon>Bacteria</taxon>
        <taxon>Pseudomonadati</taxon>
        <taxon>Pseudomonadota</taxon>
        <taxon>Gammaproteobacteria</taxon>
        <taxon>Enterobacterales</taxon>
        <taxon>Yersiniaceae</taxon>
        <taxon>Yersinia</taxon>
    </lineage>
</organism>
<dbReference type="InterPro" id="IPR014056">
    <property type="entry name" value="TypeIITA-like_toxin_pred"/>
</dbReference>
<dbReference type="EnsemblBacteria" id="AAS61320">
    <property type="protein sequence ID" value="AAS61320"/>
    <property type="gene ID" value="YP_1070"/>
</dbReference>
<gene>
    <name evidence="1" type="ordered locus">YP_1070</name>
</gene>
<dbReference type="PANTHER" id="PTHR41791:SF1">
    <property type="entry name" value="SSL7039 PROTEIN"/>
    <property type="match status" value="1"/>
</dbReference>
<evidence type="ECO:0000313" key="1">
    <source>
        <dbReference type="EMBL" id="AAS61320.1"/>
    </source>
</evidence>
<name>A0A0H2W2V9_YERPE</name>
<dbReference type="NCBIfam" id="TIGR02683">
    <property type="entry name" value="upstrm_HI1419"/>
    <property type="match status" value="1"/>
</dbReference>
<dbReference type="PANTHER" id="PTHR41791">
    <property type="entry name" value="SSL7039 PROTEIN"/>
    <property type="match status" value="1"/>
</dbReference>
<dbReference type="AlphaFoldDB" id="A0A0H2W2V9"/>
<evidence type="ECO:0000313" key="2">
    <source>
        <dbReference type="Proteomes" id="UP000001019"/>
    </source>
</evidence>
<sequence length="106" mass="12124">MMKTIKHYLTPEGRDLYMEYLKSLRDSIAKAKISSRVNRIASGNFGDHKPCREGVWELRIDQGPGYRVYYSLVDGEVVLLLLGGDKRSQNADIDQAIVCLKDYLTR</sequence>
<evidence type="ECO:0008006" key="3">
    <source>
        <dbReference type="Google" id="ProtNLM"/>
    </source>
</evidence>
<dbReference type="KEGG" id="ypm:YP_1070"/>
<dbReference type="Pfam" id="PF05973">
    <property type="entry name" value="Gp49"/>
    <property type="match status" value="1"/>
</dbReference>
<dbReference type="InterPro" id="IPR009241">
    <property type="entry name" value="HigB-like"/>
</dbReference>
<reference evidence="2" key="1">
    <citation type="journal article" date="2004" name="DNA Res.">
        <title>Complete genome sequence of Yersinia pestis strain 91001, an isolate avirulent to humans.</title>
        <authorList>
            <person name="Song Y."/>
            <person name="Tong Z."/>
            <person name="Wang J."/>
            <person name="Wang L."/>
            <person name="Guo Z."/>
            <person name="Han Y."/>
            <person name="Zhang J."/>
            <person name="Pei D."/>
            <person name="Zhou D."/>
            <person name="Qin H."/>
            <person name="Pang X."/>
            <person name="Han Y."/>
            <person name="Zhai J."/>
            <person name="Li M."/>
            <person name="Cui B."/>
            <person name="Qi Z."/>
            <person name="Jin L."/>
            <person name="Dai R."/>
            <person name="Chen F."/>
            <person name="Li S."/>
            <person name="Ye C."/>
            <person name="Du Z."/>
            <person name="Lin W."/>
            <person name="Wang J."/>
            <person name="Yu J."/>
            <person name="Yang H."/>
            <person name="Wang J."/>
            <person name="Huang P."/>
            <person name="Yang R."/>
        </authorList>
    </citation>
    <scope>NUCLEOTIDE SEQUENCE [LARGE SCALE GENOMIC DNA]</scope>
    <source>
        <strain evidence="2">91001 / Biovar Mediaevalis</strain>
    </source>
</reference>
<dbReference type="Proteomes" id="UP000001019">
    <property type="component" value="Chromosome"/>
</dbReference>
<dbReference type="EMBL" id="AE017042">
    <property type="protein sequence ID" value="AAS61320.1"/>
    <property type="molecule type" value="Genomic_DNA"/>
</dbReference>